<keyword evidence="5 6" id="KW-0482">Metalloprotease</keyword>
<keyword evidence="2" id="KW-0479">Metal-binding</keyword>
<dbReference type="Pfam" id="PF01435">
    <property type="entry name" value="Peptidase_M48"/>
    <property type="match status" value="1"/>
</dbReference>
<accession>A0ABS7QJG8</accession>
<organism evidence="9 10">
    <name type="scientific">Streptantibioticus parmotrematis</name>
    <dbReference type="NCBI Taxonomy" id="2873249"/>
    <lineage>
        <taxon>Bacteria</taxon>
        <taxon>Bacillati</taxon>
        <taxon>Actinomycetota</taxon>
        <taxon>Actinomycetes</taxon>
        <taxon>Kitasatosporales</taxon>
        <taxon>Streptomycetaceae</taxon>
        <taxon>Streptantibioticus</taxon>
    </lineage>
</organism>
<name>A0ABS7QJG8_9ACTN</name>
<comment type="similarity">
    <text evidence="6">Belongs to the peptidase M48 family.</text>
</comment>
<keyword evidence="7" id="KW-0812">Transmembrane</keyword>
<dbReference type="InterPro" id="IPR001915">
    <property type="entry name" value="Peptidase_M48"/>
</dbReference>
<keyword evidence="4 6" id="KW-0862">Zinc</keyword>
<evidence type="ECO:0000256" key="2">
    <source>
        <dbReference type="ARBA" id="ARBA00022723"/>
    </source>
</evidence>
<keyword evidence="7" id="KW-0472">Membrane</keyword>
<gene>
    <name evidence="9" type="ORF">K7472_00430</name>
</gene>
<keyword evidence="1 6" id="KW-0645">Protease</keyword>
<evidence type="ECO:0000256" key="7">
    <source>
        <dbReference type="SAM" id="Phobius"/>
    </source>
</evidence>
<dbReference type="InterPro" id="IPR052173">
    <property type="entry name" value="Beta-lactam_resp_regulator"/>
</dbReference>
<evidence type="ECO:0000256" key="4">
    <source>
        <dbReference type="ARBA" id="ARBA00022833"/>
    </source>
</evidence>
<evidence type="ECO:0000313" key="9">
    <source>
        <dbReference type="EMBL" id="MBY8883311.1"/>
    </source>
</evidence>
<dbReference type="CDD" id="cd07326">
    <property type="entry name" value="M56_BlaR1_MecR1_like"/>
    <property type="match status" value="1"/>
</dbReference>
<feature type="transmembrane region" description="Helical" evidence="7">
    <location>
        <begin position="43"/>
        <end position="76"/>
    </location>
</feature>
<feature type="domain" description="Peptidase M48" evidence="8">
    <location>
        <begin position="160"/>
        <end position="237"/>
    </location>
</feature>
<dbReference type="PANTHER" id="PTHR34978:SF3">
    <property type="entry name" value="SLR0241 PROTEIN"/>
    <property type="match status" value="1"/>
</dbReference>
<evidence type="ECO:0000313" key="10">
    <source>
        <dbReference type="Proteomes" id="UP001198565"/>
    </source>
</evidence>
<comment type="cofactor">
    <cofactor evidence="6">
        <name>Zn(2+)</name>
        <dbReference type="ChEBI" id="CHEBI:29105"/>
    </cofactor>
    <text evidence="6">Binds 1 zinc ion per subunit.</text>
</comment>
<evidence type="ECO:0000256" key="3">
    <source>
        <dbReference type="ARBA" id="ARBA00022801"/>
    </source>
</evidence>
<feature type="transmembrane region" description="Helical" evidence="7">
    <location>
        <begin position="12"/>
        <end position="31"/>
    </location>
</feature>
<dbReference type="Gene3D" id="3.30.2010.10">
    <property type="entry name" value="Metalloproteases ('zincins'), catalytic domain"/>
    <property type="match status" value="1"/>
</dbReference>
<dbReference type="EMBL" id="JAINVZ010000001">
    <property type="protein sequence ID" value="MBY8883311.1"/>
    <property type="molecule type" value="Genomic_DNA"/>
</dbReference>
<evidence type="ECO:0000256" key="6">
    <source>
        <dbReference type="RuleBase" id="RU003983"/>
    </source>
</evidence>
<evidence type="ECO:0000259" key="8">
    <source>
        <dbReference type="Pfam" id="PF01435"/>
    </source>
</evidence>
<evidence type="ECO:0000256" key="1">
    <source>
        <dbReference type="ARBA" id="ARBA00022670"/>
    </source>
</evidence>
<keyword evidence="7" id="KW-1133">Transmembrane helix</keyword>
<keyword evidence="3 6" id="KW-0378">Hydrolase</keyword>
<proteinExistence type="inferred from homology"/>
<protein>
    <submittedName>
        <fullName evidence="9">M56 family metallopeptidase</fullName>
    </submittedName>
</protein>
<feature type="transmembrane region" description="Helical" evidence="7">
    <location>
        <begin position="96"/>
        <end position="118"/>
    </location>
</feature>
<dbReference type="PANTHER" id="PTHR34978">
    <property type="entry name" value="POSSIBLE SENSOR-TRANSDUCER PROTEIN BLAR"/>
    <property type="match status" value="1"/>
</dbReference>
<comment type="caution">
    <text evidence="9">The sequence shown here is derived from an EMBL/GenBank/DDBJ whole genome shotgun (WGS) entry which is preliminary data.</text>
</comment>
<evidence type="ECO:0000256" key="5">
    <source>
        <dbReference type="ARBA" id="ARBA00023049"/>
    </source>
</evidence>
<feature type="transmembrane region" description="Helical" evidence="7">
    <location>
        <begin position="319"/>
        <end position="343"/>
    </location>
</feature>
<reference evidence="9 10" key="1">
    <citation type="submission" date="2021-08" db="EMBL/GenBank/DDBJ databases">
        <title>Streptomyces sp. PTM05 isolated from lichen.</title>
        <authorList>
            <person name="Somphong A."/>
            <person name="Phongsopitanun W."/>
            <person name="Tanasupawat S."/>
        </authorList>
    </citation>
    <scope>NUCLEOTIDE SEQUENCE [LARGE SCALE GENOMIC DNA]</scope>
    <source>
        <strain evidence="9 10">Ptm05</strain>
    </source>
</reference>
<dbReference type="Proteomes" id="UP001198565">
    <property type="component" value="Unassembled WGS sequence"/>
</dbReference>
<keyword evidence="10" id="KW-1185">Reference proteome</keyword>
<sequence>MESWRRRDTVGTAFALPLLGVAFAVAAPRMLCRARWQDREPVVALWIWQCVVAAVLLCFGLSLLVTAAALCAPLRADLFLLAPRGVQQAYGLATGGAWRGVFAAVLLTGAVHLVLHLAREAHLARISRRRRYRELRAAAPALPRDPCLDTPRRLGRRAEHVLVMENPRPQAWSLPVPRHPLQLVVSTGAMRRLSTEQLDAVLAHERAHARARHHLLLQSAGALTTAFPSSALFAAYADRSARLVELAADDAAAHRHGQLATALALIDLNDSRVGLARVPLPAGWSPGTPPPPPVEQITERVDRLLTGPPRLRPLQRLNLTAAGLAIILVPVLVALAPGLGALFTTPW</sequence>